<reference evidence="2" key="3">
    <citation type="submission" date="2015-04" db="UniProtKB">
        <authorList>
            <consortium name="EnsemblPlants"/>
        </authorList>
    </citation>
    <scope>IDENTIFICATION</scope>
    <source>
        <strain evidence="2">cv. Jemalong A17</strain>
    </source>
</reference>
<keyword evidence="3" id="KW-1185">Reference proteome</keyword>
<proteinExistence type="predicted"/>
<evidence type="ECO:0000313" key="3">
    <source>
        <dbReference type="Proteomes" id="UP000002051"/>
    </source>
</evidence>
<dbReference type="EnsemblPlants" id="KEH24736">
    <property type="protein sequence ID" value="KEH24736"/>
    <property type="gene ID" value="MTR_6g004190"/>
</dbReference>
<accession>A0A072U5V6</accession>
<organism evidence="1 3">
    <name type="scientific">Medicago truncatula</name>
    <name type="common">Barrel medic</name>
    <name type="synonym">Medicago tribuloides</name>
    <dbReference type="NCBI Taxonomy" id="3880"/>
    <lineage>
        <taxon>Eukaryota</taxon>
        <taxon>Viridiplantae</taxon>
        <taxon>Streptophyta</taxon>
        <taxon>Embryophyta</taxon>
        <taxon>Tracheophyta</taxon>
        <taxon>Spermatophyta</taxon>
        <taxon>Magnoliopsida</taxon>
        <taxon>eudicotyledons</taxon>
        <taxon>Gunneridae</taxon>
        <taxon>Pentapetalae</taxon>
        <taxon>rosids</taxon>
        <taxon>fabids</taxon>
        <taxon>Fabales</taxon>
        <taxon>Fabaceae</taxon>
        <taxon>Papilionoideae</taxon>
        <taxon>50 kb inversion clade</taxon>
        <taxon>NPAAA clade</taxon>
        <taxon>Hologalegina</taxon>
        <taxon>IRL clade</taxon>
        <taxon>Trifolieae</taxon>
        <taxon>Medicago</taxon>
    </lineage>
</organism>
<dbReference type="AlphaFoldDB" id="A0A072U5V6"/>
<evidence type="ECO:0000313" key="1">
    <source>
        <dbReference type="EMBL" id="KEH24736.1"/>
    </source>
</evidence>
<reference evidence="1 3" key="2">
    <citation type="journal article" date="2014" name="BMC Genomics">
        <title>An improved genome release (version Mt4.0) for the model legume Medicago truncatula.</title>
        <authorList>
            <person name="Tang H."/>
            <person name="Krishnakumar V."/>
            <person name="Bidwell S."/>
            <person name="Rosen B."/>
            <person name="Chan A."/>
            <person name="Zhou S."/>
            <person name="Gentzbittel L."/>
            <person name="Childs K.L."/>
            <person name="Yandell M."/>
            <person name="Gundlach H."/>
            <person name="Mayer K.F."/>
            <person name="Schwartz D.C."/>
            <person name="Town C.D."/>
        </authorList>
    </citation>
    <scope>GENOME REANNOTATION</scope>
    <source>
        <strain evidence="1">A17</strain>
        <strain evidence="2 3">cv. Jemalong A17</strain>
    </source>
</reference>
<evidence type="ECO:0000313" key="2">
    <source>
        <dbReference type="EnsemblPlants" id="KEH24736"/>
    </source>
</evidence>
<reference evidence="1 3" key="1">
    <citation type="journal article" date="2011" name="Nature">
        <title>The Medicago genome provides insight into the evolution of rhizobial symbioses.</title>
        <authorList>
            <person name="Young N.D."/>
            <person name="Debelle F."/>
            <person name="Oldroyd G.E."/>
            <person name="Geurts R."/>
            <person name="Cannon S.B."/>
            <person name="Udvardi M.K."/>
            <person name="Benedito V.A."/>
            <person name="Mayer K.F."/>
            <person name="Gouzy J."/>
            <person name="Schoof H."/>
            <person name="Van de Peer Y."/>
            <person name="Proost S."/>
            <person name="Cook D.R."/>
            <person name="Meyers B.C."/>
            <person name="Spannagl M."/>
            <person name="Cheung F."/>
            <person name="De Mita S."/>
            <person name="Krishnakumar V."/>
            <person name="Gundlach H."/>
            <person name="Zhou S."/>
            <person name="Mudge J."/>
            <person name="Bharti A.K."/>
            <person name="Murray J.D."/>
            <person name="Naoumkina M.A."/>
            <person name="Rosen B."/>
            <person name="Silverstein K.A."/>
            <person name="Tang H."/>
            <person name="Rombauts S."/>
            <person name="Zhao P.X."/>
            <person name="Zhou P."/>
            <person name="Barbe V."/>
            <person name="Bardou P."/>
            <person name="Bechner M."/>
            <person name="Bellec A."/>
            <person name="Berger A."/>
            <person name="Berges H."/>
            <person name="Bidwell S."/>
            <person name="Bisseling T."/>
            <person name="Choisne N."/>
            <person name="Couloux A."/>
            <person name="Denny R."/>
            <person name="Deshpande S."/>
            <person name="Dai X."/>
            <person name="Doyle J.J."/>
            <person name="Dudez A.M."/>
            <person name="Farmer A.D."/>
            <person name="Fouteau S."/>
            <person name="Franken C."/>
            <person name="Gibelin C."/>
            <person name="Gish J."/>
            <person name="Goldstein S."/>
            <person name="Gonzalez A.J."/>
            <person name="Green P.J."/>
            <person name="Hallab A."/>
            <person name="Hartog M."/>
            <person name="Hua A."/>
            <person name="Humphray S.J."/>
            <person name="Jeong D.H."/>
            <person name="Jing Y."/>
            <person name="Jocker A."/>
            <person name="Kenton S.M."/>
            <person name="Kim D.J."/>
            <person name="Klee K."/>
            <person name="Lai H."/>
            <person name="Lang C."/>
            <person name="Lin S."/>
            <person name="Macmil S.L."/>
            <person name="Magdelenat G."/>
            <person name="Matthews L."/>
            <person name="McCorrison J."/>
            <person name="Monaghan E.L."/>
            <person name="Mun J.H."/>
            <person name="Najar F.Z."/>
            <person name="Nicholson C."/>
            <person name="Noirot C."/>
            <person name="O'Bleness M."/>
            <person name="Paule C.R."/>
            <person name="Poulain J."/>
            <person name="Prion F."/>
            <person name="Qin B."/>
            <person name="Qu C."/>
            <person name="Retzel E.F."/>
            <person name="Riddle C."/>
            <person name="Sallet E."/>
            <person name="Samain S."/>
            <person name="Samson N."/>
            <person name="Sanders I."/>
            <person name="Saurat O."/>
            <person name="Scarpelli C."/>
            <person name="Schiex T."/>
            <person name="Segurens B."/>
            <person name="Severin A.J."/>
            <person name="Sherrier D.J."/>
            <person name="Shi R."/>
            <person name="Sims S."/>
            <person name="Singer S.R."/>
            <person name="Sinharoy S."/>
            <person name="Sterck L."/>
            <person name="Viollet A."/>
            <person name="Wang B.B."/>
            <person name="Wang K."/>
            <person name="Wang M."/>
            <person name="Wang X."/>
            <person name="Warfsmann J."/>
            <person name="Weissenbach J."/>
            <person name="White D.D."/>
            <person name="White J.D."/>
            <person name="Wiley G.B."/>
            <person name="Wincker P."/>
            <person name="Xing Y."/>
            <person name="Yang L."/>
            <person name="Yao Z."/>
            <person name="Ying F."/>
            <person name="Zhai J."/>
            <person name="Zhou L."/>
            <person name="Zuber A."/>
            <person name="Denarie J."/>
            <person name="Dixon R.A."/>
            <person name="May G.D."/>
            <person name="Schwartz D.C."/>
            <person name="Rogers J."/>
            <person name="Quetier F."/>
            <person name="Town C.D."/>
            <person name="Roe B.A."/>
        </authorList>
    </citation>
    <scope>NUCLEOTIDE SEQUENCE [LARGE SCALE GENOMIC DNA]</scope>
    <source>
        <strain evidence="1">A17</strain>
        <strain evidence="2 3">cv. Jemalong A17</strain>
    </source>
</reference>
<dbReference type="Proteomes" id="UP000002051">
    <property type="component" value="Chromosome 6"/>
</dbReference>
<gene>
    <name evidence="1" type="ordered locus">MTR_6g004190</name>
</gene>
<sequence>MAKYVFKCFFFLSLPSQDSCIGTKCYFGILDNLYVGQKVVLWFGEGQKYEFLLCPLPLVCPVPETVLQIKHWTSRVVLSYPSFFSKSNAKGIKVKGTEVLSSDSQPPPDIHQPMWMCHVFVYG</sequence>
<protein>
    <submittedName>
        <fullName evidence="1 2">Uncharacterized protein</fullName>
    </submittedName>
</protein>
<dbReference type="HOGENOM" id="CLU_2018640_0_0_1"/>
<name>A0A072U5V6_MEDTR</name>
<dbReference type="EMBL" id="CM001222">
    <property type="protein sequence ID" value="KEH24736.1"/>
    <property type="molecule type" value="Genomic_DNA"/>
</dbReference>